<keyword evidence="2" id="KW-1185">Reference proteome</keyword>
<dbReference type="RefSeq" id="XP_022584833.1">
    <property type="nucleotide sequence ID" value="XM_022728801.1"/>
</dbReference>
<dbReference type="Proteomes" id="UP000184188">
    <property type="component" value="Unassembled WGS sequence"/>
</dbReference>
<organism evidence="1 2">
    <name type="scientific">Penicilliopsis zonata CBS 506.65</name>
    <dbReference type="NCBI Taxonomy" id="1073090"/>
    <lineage>
        <taxon>Eukaryota</taxon>
        <taxon>Fungi</taxon>
        <taxon>Dikarya</taxon>
        <taxon>Ascomycota</taxon>
        <taxon>Pezizomycotina</taxon>
        <taxon>Eurotiomycetes</taxon>
        <taxon>Eurotiomycetidae</taxon>
        <taxon>Eurotiales</taxon>
        <taxon>Aspergillaceae</taxon>
        <taxon>Penicilliopsis</taxon>
    </lineage>
</organism>
<proteinExistence type="predicted"/>
<name>A0A1L9STA2_9EURO</name>
<gene>
    <name evidence="1" type="ORF">ASPZODRAFT_58781</name>
</gene>
<evidence type="ECO:0000313" key="1">
    <source>
        <dbReference type="EMBL" id="OJJ50323.1"/>
    </source>
</evidence>
<dbReference type="OrthoDB" id="4202165at2759"/>
<protein>
    <submittedName>
        <fullName evidence="1">Uncharacterized protein</fullName>
    </submittedName>
</protein>
<accession>A0A1L9STA2</accession>
<sequence>MGLPPREEPRSEQLHAPIVRLAARALADKNIPVVEYGQQVQYRGGDPMVLLLVEWAVPDELLSFSSQVLSKYGFSRVPPSTKVTDRYGPWERGCIVHKHKLDESSPIYLYPLSFVGLALQDTVKVTSTFDRTLPILTPKPPMYMVSLLRHLLYHPVNDSFRLRVIDDLLSFISFYILRDKPLNTKEVGWEDEESEEDFQQRLEEAVLEMKSWDWGASREEYLCIAESVVRDCRSIYQLSNC</sequence>
<dbReference type="EMBL" id="KV878337">
    <property type="protein sequence ID" value="OJJ50323.1"/>
    <property type="molecule type" value="Genomic_DNA"/>
</dbReference>
<reference evidence="2" key="1">
    <citation type="journal article" date="2017" name="Genome Biol.">
        <title>Comparative genomics reveals high biological diversity and specific adaptations in the industrially and medically important fungal genus Aspergillus.</title>
        <authorList>
            <person name="de Vries R.P."/>
            <person name="Riley R."/>
            <person name="Wiebenga A."/>
            <person name="Aguilar-Osorio G."/>
            <person name="Amillis S."/>
            <person name="Uchima C.A."/>
            <person name="Anderluh G."/>
            <person name="Asadollahi M."/>
            <person name="Askin M."/>
            <person name="Barry K."/>
            <person name="Battaglia E."/>
            <person name="Bayram O."/>
            <person name="Benocci T."/>
            <person name="Braus-Stromeyer S.A."/>
            <person name="Caldana C."/>
            <person name="Canovas D."/>
            <person name="Cerqueira G.C."/>
            <person name="Chen F."/>
            <person name="Chen W."/>
            <person name="Choi C."/>
            <person name="Clum A."/>
            <person name="Dos Santos R.A."/>
            <person name="Damasio A.R."/>
            <person name="Diallinas G."/>
            <person name="Emri T."/>
            <person name="Fekete E."/>
            <person name="Flipphi M."/>
            <person name="Freyberg S."/>
            <person name="Gallo A."/>
            <person name="Gournas C."/>
            <person name="Habgood R."/>
            <person name="Hainaut M."/>
            <person name="Harispe M.L."/>
            <person name="Henrissat B."/>
            <person name="Hilden K.S."/>
            <person name="Hope R."/>
            <person name="Hossain A."/>
            <person name="Karabika E."/>
            <person name="Karaffa L."/>
            <person name="Karanyi Z."/>
            <person name="Krasevec N."/>
            <person name="Kuo A."/>
            <person name="Kusch H."/>
            <person name="LaButti K."/>
            <person name="Lagendijk E.L."/>
            <person name="Lapidus A."/>
            <person name="Levasseur A."/>
            <person name="Lindquist E."/>
            <person name="Lipzen A."/>
            <person name="Logrieco A.F."/>
            <person name="MacCabe A."/>
            <person name="Maekelae M.R."/>
            <person name="Malavazi I."/>
            <person name="Melin P."/>
            <person name="Meyer V."/>
            <person name="Mielnichuk N."/>
            <person name="Miskei M."/>
            <person name="Molnar A.P."/>
            <person name="Mule G."/>
            <person name="Ngan C.Y."/>
            <person name="Orejas M."/>
            <person name="Orosz E."/>
            <person name="Ouedraogo J.P."/>
            <person name="Overkamp K.M."/>
            <person name="Park H.-S."/>
            <person name="Perrone G."/>
            <person name="Piumi F."/>
            <person name="Punt P.J."/>
            <person name="Ram A.F."/>
            <person name="Ramon A."/>
            <person name="Rauscher S."/>
            <person name="Record E."/>
            <person name="Riano-Pachon D.M."/>
            <person name="Robert V."/>
            <person name="Roehrig J."/>
            <person name="Ruller R."/>
            <person name="Salamov A."/>
            <person name="Salih N.S."/>
            <person name="Samson R.A."/>
            <person name="Sandor E."/>
            <person name="Sanguinetti M."/>
            <person name="Schuetze T."/>
            <person name="Sepcic K."/>
            <person name="Shelest E."/>
            <person name="Sherlock G."/>
            <person name="Sophianopoulou V."/>
            <person name="Squina F.M."/>
            <person name="Sun H."/>
            <person name="Susca A."/>
            <person name="Todd R.B."/>
            <person name="Tsang A."/>
            <person name="Unkles S.E."/>
            <person name="van de Wiele N."/>
            <person name="van Rossen-Uffink D."/>
            <person name="Oliveira J.V."/>
            <person name="Vesth T.C."/>
            <person name="Visser J."/>
            <person name="Yu J.-H."/>
            <person name="Zhou M."/>
            <person name="Andersen M.R."/>
            <person name="Archer D.B."/>
            <person name="Baker S.E."/>
            <person name="Benoit I."/>
            <person name="Brakhage A.A."/>
            <person name="Braus G.H."/>
            <person name="Fischer R."/>
            <person name="Frisvad J.C."/>
            <person name="Goldman G.H."/>
            <person name="Houbraken J."/>
            <person name="Oakley B."/>
            <person name="Pocsi I."/>
            <person name="Scazzocchio C."/>
            <person name="Seiboth B."/>
            <person name="vanKuyk P.A."/>
            <person name="Wortman J."/>
            <person name="Dyer P.S."/>
            <person name="Grigoriev I.V."/>
        </authorList>
    </citation>
    <scope>NUCLEOTIDE SEQUENCE [LARGE SCALE GENOMIC DNA]</scope>
    <source>
        <strain evidence="2">CBS 506.65</strain>
    </source>
</reference>
<dbReference type="VEuPathDB" id="FungiDB:ASPZODRAFT_58781"/>
<dbReference type="AlphaFoldDB" id="A0A1L9STA2"/>
<evidence type="ECO:0000313" key="2">
    <source>
        <dbReference type="Proteomes" id="UP000184188"/>
    </source>
</evidence>
<dbReference type="GeneID" id="34615265"/>